<feature type="region of interest" description="Disordered" evidence="1">
    <location>
        <begin position="129"/>
        <end position="195"/>
    </location>
</feature>
<feature type="compositionally biased region" description="Basic and acidic residues" evidence="1">
    <location>
        <begin position="133"/>
        <end position="146"/>
    </location>
</feature>
<sequence>MTTPITTTTCNSQMHKDIMAADQLAEDDSPEVQKQTVRETFLNISTENKAHHDAEAEAIHLILTRIGDDIYSTVDACKTARDMWVAIERLQQARNANPLALVAATQQYPDTYYQSPKSHKSYVLTSIQSSLTRSHETTRNKGKEIAKPITPPSESASEEDSDLEQAQRDKDINKSVDSSPRQRNEFQTRQFGNQRTVTVARDRESVGSQAQDYNYHKEKMLLCKQAEKGVLLCAEQTDWLDDTEEELDDQELEAHYIYMEKIQEFHTTDSGPSFDAEPLKKVDNNVIPDSSYMCNDDTQADQNAEECDDERVMLANLITNLKLNTDENKKIQKQLKKANASLPYELHECKSALEK</sequence>
<protein>
    <submittedName>
        <fullName evidence="2">Uncharacterized protein</fullName>
    </submittedName>
</protein>
<evidence type="ECO:0000256" key="1">
    <source>
        <dbReference type="SAM" id="MobiDB-lite"/>
    </source>
</evidence>
<gene>
    <name evidence="2" type="ORF">Tco_1002671</name>
</gene>
<feature type="compositionally biased region" description="Basic and acidic residues" evidence="1">
    <location>
        <begin position="165"/>
        <end position="186"/>
    </location>
</feature>
<dbReference type="EMBL" id="BQNB010017082">
    <property type="protein sequence ID" value="GJT59138.1"/>
    <property type="molecule type" value="Genomic_DNA"/>
</dbReference>
<reference evidence="2" key="1">
    <citation type="journal article" date="2022" name="Int. J. Mol. Sci.">
        <title>Draft Genome of Tanacetum Coccineum: Genomic Comparison of Closely Related Tanacetum-Family Plants.</title>
        <authorList>
            <person name="Yamashiro T."/>
            <person name="Shiraishi A."/>
            <person name="Nakayama K."/>
            <person name="Satake H."/>
        </authorList>
    </citation>
    <scope>NUCLEOTIDE SEQUENCE</scope>
</reference>
<comment type="caution">
    <text evidence="2">The sequence shown here is derived from an EMBL/GenBank/DDBJ whole genome shotgun (WGS) entry which is preliminary data.</text>
</comment>
<proteinExistence type="predicted"/>
<evidence type="ECO:0000313" key="3">
    <source>
        <dbReference type="Proteomes" id="UP001151760"/>
    </source>
</evidence>
<keyword evidence="3" id="KW-1185">Reference proteome</keyword>
<accession>A0ABQ5F892</accession>
<name>A0ABQ5F892_9ASTR</name>
<reference evidence="2" key="2">
    <citation type="submission" date="2022-01" db="EMBL/GenBank/DDBJ databases">
        <authorList>
            <person name="Yamashiro T."/>
            <person name="Shiraishi A."/>
            <person name="Satake H."/>
            <person name="Nakayama K."/>
        </authorList>
    </citation>
    <scope>NUCLEOTIDE SEQUENCE</scope>
</reference>
<organism evidence="2 3">
    <name type="scientific">Tanacetum coccineum</name>
    <dbReference type="NCBI Taxonomy" id="301880"/>
    <lineage>
        <taxon>Eukaryota</taxon>
        <taxon>Viridiplantae</taxon>
        <taxon>Streptophyta</taxon>
        <taxon>Embryophyta</taxon>
        <taxon>Tracheophyta</taxon>
        <taxon>Spermatophyta</taxon>
        <taxon>Magnoliopsida</taxon>
        <taxon>eudicotyledons</taxon>
        <taxon>Gunneridae</taxon>
        <taxon>Pentapetalae</taxon>
        <taxon>asterids</taxon>
        <taxon>campanulids</taxon>
        <taxon>Asterales</taxon>
        <taxon>Asteraceae</taxon>
        <taxon>Asteroideae</taxon>
        <taxon>Anthemideae</taxon>
        <taxon>Anthemidinae</taxon>
        <taxon>Tanacetum</taxon>
    </lineage>
</organism>
<dbReference type="Proteomes" id="UP001151760">
    <property type="component" value="Unassembled WGS sequence"/>
</dbReference>
<evidence type="ECO:0000313" key="2">
    <source>
        <dbReference type="EMBL" id="GJT59138.1"/>
    </source>
</evidence>